<protein>
    <submittedName>
        <fullName evidence="1">Uncharacterized protein</fullName>
    </submittedName>
</protein>
<dbReference type="RefSeq" id="WP_204501252.1">
    <property type="nucleotide sequence ID" value="NZ_JACJKJ010000022.1"/>
</dbReference>
<gene>
    <name evidence="1" type="ORF">H6A24_12675</name>
</gene>
<keyword evidence="2" id="KW-1185">Reference proteome</keyword>
<evidence type="ECO:0000313" key="1">
    <source>
        <dbReference type="EMBL" id="MBM6807340.1"/>
    </source>
</evidence>
<dbReference type="Proteomes" id="UP000782117">
    <property type="component" value="Unassembled WGS sequence"/>
</dbReference>
<accession>A0ABS2FAN6</accession>
<name>A0ABS2FAN6_9BACE</name>
<sequence>MYTSESIMSVEFERCIKSLIGNTYYKEWQGLFGVPDYVCFSKDNGEINVISFELKLTNWRGALIQAFRYRSFSDYSYVVLPAETATKAFEHLEMFIRYGIGLISFDNTICDVKYSPLKQKPLSEDMRKKVELRIRKSRKRAIGNVRLFLAQ</sequence>
<dbReference type="EMBL" id="JACJKJ010000022">
    <property type="protein sequence ID" value="MBM6807340.1"/>
    <property type="molecule type" value="Genomic_DNA"/>
</dbReference>
<organism evidence="1 2">
    <name type="scientific">Bacteroides caecicola</name>
    <dbReference type="NCBI Taxonomy" id="1462569"/>
    <lineage>
        <taxon>Bacteria</taxon>
        <taxon>Pseudomonadati</taxon>
        <taxon>Bacteroidota</taxon>
        <taxon>Bacteroidia</taxon>
        <taxon>Bacteroidales</taxon>
        <taxon>Bacteroidaceae</taxon>
        <taxon>Bacteroides</taxon>
    </lineage>
</organism>
<proteinExistence type="predicted"/>
<comment type="caution">
    <text evidence="1">The sequence shown here is derived from an EMBL/GenBank/DDBJ whole genome shotgun (WGS) entry which is preliminary data.</text>
</comment>
<evidence type="ECO:0000313" key="2">
    <source>
        <dbReference type="Proteomes" id="UP000782117"/>
    </source>
</evidence>
<reference evidence="1 2" key="1">
    <citation type="journal article" date="2021" name="Sci. Rep.">
        <title>The distribution of antibiotic resistance genes in chicken gut microbiota commensals.</title>
        <authorList>
            <person name="Juricova H."/>
            <person name="Matiasovicova J."/>
            <person name="Kubasova T."/>
            <person name="Cejkova D."/>
            <person name="Rychlik I."/>
        </authorList>
    </citation>
    <scope>NUCLEOTIDE SEQUENCE [LARGE SCALE GENOMIC DNA]</scope>
    <source>
        <strain evidence="1 2">An768</strain>
    </source>
</reference>